<gene>
    <name evidence="2" type="ORF">KUDE01_030097</name>
</gene>
<dbReference type="PANTHER" id="PTHR45703">
    <property type="entry name" value="DYNEIN HEAVY CHAIN"/>
    <property type="match status" value="1"/>
</dbReference>
<organism evidence="2 3">
    <name type="scientific">Dissostichus eleginoides</name>
    <name type="common">Patagonian toothfish</name>
    <name type="synonym">Dissostichus amissus</name>
    <dbReference type="NCBI Taxonomy" id="100907"/>
    <lineage>
        <taxon>Eukaryota</taxon>
        <taxon>Metazoa</taxon>
        <taxon>Chordata</taxon>
        <taxon>Craniata</taxon>
        <taxon>Vertebrata</taxon>
        <taxon>Euteleostomi</taxon>
        <taxon>Actinopterygii</taxon>
        <taxon>Neopterygii</taxon>
        <taxon>Teleostei</taxon>
        <taxon>Neoteleostei</taxon>
        <taxon>Acanthomorphata</taxon>
        <taxon>Eupercaria</taxon>
        <taxon>Perciformes</taxon>
        <taxon>Notothenioidei</taxon>
        <taxon>Nototheniidae</taxon>
        <taxon>Dissostichus</taxon>
    </lineage>
</organism>
<dbReference type="AlphaFoldDB" id="A0AAD9BP24"/>
<evidence type="ECO:0000313" key="3">
    <source>
        <dbReference type="Proteomes" id="UP001228049"/>
    </source>
</evidence>
<dbReference type="GO" id="GO:0051959">
    <property type="term" value="F:dynein light intermediate chain binding"/>
    <property type="evidence" value="ECO:0007669"/>
    <property type="project" value="InterPro"/>
</dbReference>
<dbReference type="GO" id="GO:0045505">
    <property type="term" value="F:dynein intermediate chain binding"/>
    <property type="evidence" value="ECO:0007669"/>
    <property type="project" value="InterPro"/>
</dbReference>
<name>A0AAD9BP24_DISEL</name>
<keyword evidence="1" id="KW-0175">Coiled coil</keyword>
<keyword evidence="3" id="KW-1185">Reference proteome</keyword>
<evidence type="ECO:0000313" key="2">
    <source>
        <dbReference type="EMBL" id="KAK1886382.1"/>
    </source>
</evidence>
<dbReference type="GO" id="GO:0030286">
    <property type="term" value="C:dynein complex"/>
    <property type="evidence" value="ECO:0007669"/>
    <property type="project" value="InterPro"/>
</dbReference>
<dbReference type="GO" id="GO:0007018">
    <property type="term" value="P:microtubule-based movement"/>
    <property type="evidence" value="ECO:0007669"/>
    <property type="project" value="InterPro"/>
</dbReference>
<evidence type="ECO:0000256" key="1">
    <source>
        <dbReference type="SAM" id="Coils"/>
    </source>
</evidence>
<dbReference type="EMBL" id="JASDAP010000020">
    <property type="protein sequence ID" value="KAK1886382.1"/>
    <property type="molecule type" value="Genomic_DNA"/>
</dbReference>
<dbReference type="Proteomes" id="UP001228049">
    <property type="component" value="Unassembled WGS sequence"/>
</dbReference>
<sequence>MKARSLSVCVDVYQPWSRLSLVEVAAQCLKTNPPKTERDTSEAGLSVVMAGIHQSACQYASVLLRDQTFSPQTFLELAHFHHLCKHLHTQHQSRANRLAAVLSRLDVMSSAAARYKQNLVKLQEEVLETQQVIFSTFSTFIWRSIS</sequence>
<accession>A0AAD9BP24</accession>
<protein>
    <submittedName>
        <fullName evidence="2">Dynein heavy chain 1 axonemal</fullName>
    </submittedName>
</protein>
<dbReference type="InterPro" id="IPR026983">
    <property type="entry name" value="DHC"/>
</dbReference>
<feature type="coiled-coil region" evidence="1">
    <location>
        <begin position="105"/>
        <end position="132"/>
    </location>
</feature>
<comment type="caution">
    <text evidence="2">The sequence shown here is derived from an EMBL/GenBank/DDBJ whole genome shotgun (WGS) entry which is preliminary data.</text>
</comment>
<proteinExistence type="predicted"/>
<dbReference type="PANTHER" id="PTHR45703:SF36">
    <property type="entry name" value="DYNEIN HEAVY CHAIN, CYTOPLASMIC"/>
    <property type="match status" value="1"/>
</dbReference>
<reference evidence="2" key="1">
    <citation type="submission" date="2023-04" db="EMBL/GenBank/DDBJ databases">
        <title>Chromosome-level genome of Chaenocephalus aceratus.</title>
        <authorList>
            <person name="Park H."/>
        </authorList>
    </citation>
    <scope>NUCLEOTIDE SEQUENCE</scope>
    <source>
        <strain evidence="2">DE</strain>
        <tissue evidence="2">Muscle</tissue>
    </source>
</reference>